<comment type="caution">
    <text evidence="10">The sequence shown here is derived from an EMBL/GenBank/DDBJ whole genome shotgun (WGS) entry which is preliminary data.</text>
</comment>
<evidence type="ECO:0000256" key="6">
    <source>
        <dbReference type="ARBA" id="ARBA00023235"/>
    </source>
</evidence>
<evidence type="ECO:0000313" key="11">
    <source>
        <dbReference type="Proteomes" id="UP000317778"/>
    </source>
</evidence>
<dbReference type="EMBL" id="NJBO01000002">
    <property type="protein sequence ID" value="TKJ43938.1"/>
    <property type="molecule type" value="Genomic_DNA"/>
</dbReference>
<comment type="caution">
    <text evidence="8">Lacks conserved residue(s) required for the propagation of feature annotation.</text>
</comment>
<dbReference type="InterPro" id="IPR018510">
    <property type="entry name" value="DAP_epimerase_AS"/>
</dbReference>
<gene>
    <name evidence="8" type="primary">dapF</name>
    <name evidence="10" type="ORF">CEE36_02135</name>
</gene>
<sequence length="265" mass="28834">MKLPFTKVHGAGNDFVVVKYPELSDEEFAKLAPILCDRRKGIGADGLLLVLRDPEHDFRMVYFNADGSRASFCGNGARALVLYMWKEGMAPRKMRFVSDAGVHKGLVVDGKPSVSLPDPKDIKLNLTLHEFDFPLHFVDAGVPHVVVLVENLASFDVDGVGRSIRNHPKFIPAGTNADFVQIHPDNSISVRTYERGVERETLACGTGAVAVATILHRLKGIQPPIGLNFPGGMLRVSFESSTSTPTNVMLGGETAVVFKGEIELP</sequence>
<dbReference type="SUPFAM" id="SSF54506">
    <property type="entry name" value="Diaminopimelate epimerase-like"/>
    <property type="match status" value="2"/>
</dbReference>
<dbReference type="EC" id="5.1.1.7" evidence="3 8"/>
<evidence type="ECO:0000256" key="1">
    <source>
        <dbReference type="ARBA" id="ARBA00005196"/>
    </source>
</evidence>
<feature type="site" description="Could be important to modulate the pK values of the two catalytic cysteine residues" evidence="8">
    <location>
        <position position="144"/>
    </location>
</feature>
<feature type="active site" evidence="9">
    <location>
        <position position="73"/>
    </location>
</feature>
<keyword evidence="4 8" id="KW-0028">Amino-acid biosynthesis</keyword>
<comment type="subunit">
    <text evidence="8">Homodimer.</text>
</comment>
<dbReference type="InterPro" id="IPR001653">
    <property type="entry name" value="DAP_epimerase_DapF"/>
</dbReference>
<dbReference type="UniPathway" id="UPA00034">
    <property type="reaction ID" value="UER00025"/>
</dbReference>
<evidence type="ECO:0000256" key="4">
    <source>
        <dbReference type="ARBA" id="ARBA00022605"/>
    </source>
</evidence>
<keyword evidence="8" id="KW-0963">Cytoplasm</keyword>
<name>A0A532V9T7_UNCT6</name>
<feature type="binding site" evidence="8">
    <location>
        <begin position="194"/>
        <end position="195"/>
    </location>
    <ligand>
        <name>substrate</name>
    </ligand>
</feature>
<feature type="site" description="Could be important to modulate the pK values of the two catalytic cysteine residues" evidence="8">
    <location>
        <position position="194"/>
    </location>
</feature>
<dbReference type="Gene3D" id="3.10.310.10">
    <property type="entry name" value="Diaminopimelate Epimerase, Chain A, domain 1"/>
    <property type="match status" value="2"/>
</dbReference>
<comment type="subcellular location">
    <subcellularLocation>
        <location evidence="8">Cytoplasm</location>
    </subcellularLocation>
</comment>
<comment type="catalytic activity">
    <reaction evidence="7 8">
        <text>(2S,6S)-2,6-diaminopimelate = meso-2,6-diaminopimelate</text>
        <dbReference type="Rhea" id="RHEA:15393"/>
        <dbReference type="ChEBI" id="CHEBI:57609"/>
        <dbReference type="ChEBI" id="CHEBI:57791"/>
        <dbReference type="EC" id="5.1.1.7"/>
    </reaction>
</comment>
<comment type="pathway">
    <text evidence="1 8">Amino-acid biosynthesis; L-lysine biosynthesis via DAP pathway; DL-2,6-diaminopimelate from LL-2,6-diaminopimelate: step 1/1.</text>
</comment>
<evidence type="ECO:0000256" key="5">
    <source>
        <dbReference type="ARBA" id="ARBA00023154"/>
    </source>
</evidence>
<accession>A0A532V9T7</accession>
<feature type="binding site" evidence="8">
    <location>
        <position position="64"/>
    </location>
    <ligand>
        <name>substrate</name>
    </ligand>
</feature>
<feature type="active site" description="Proton acceptor" evidence="8">
    <location>
        <position position="204"/>
    </location>
</feature>
<feature type="binding site" evidence="8">
    <location>
        <position position="176"/>
    </location>
    <ligand>
        <name>substrate</name>
    </ligand>
</feature>
<dbReference type="HAMAP" id="MF_00197">
    <property type="entry name" value="DAP_epimerase"/>
    <property type="match status" value="1"/>
</dbReference>
<evidence type="ECO:0000256" key="3">
    <source>
        <dbReference type="ARBA" id="ARBA00013080"/>
    </source>
</evidence>
<protein>
    <recommendedName>
        <fullName evidence="3 8">Diaminopimelate epimerase</fullName>
        <shortName evidence="8">DAP epimerase</shortName>
        <ecNumber evidence="3 8">5.1.1.7</ecNumber>
    </recommendedName>
    <alternativeName>
        <fullName evidence="8">PLP-independent amino acid racemase</fullName>
    </alternativeName>
</protein>
<dbReference type="Proteomes" id="UP000317778">
    <property type="component" value="Unassembled WGS sequence"/>
</dbReference>
<proteinExistence type="inferred from homology"/>
<evidence type="ECO:0000313" key="10">
    <source>
        <dbReference type="EMBL" id="TKJ43938.1"/>
    </source>
</evidence>
<evidence type="ECO:0000256" key="8">
    <source>
        <dbReference type="HAMAP-Rule" id="MF_00197"/>
    </source>
</evidence>
<evidence type="ECO:0000256" key="7">
    <source>
        <dbReference type="ARBA" id="ARBA00051712"/>
    </source>
</evidence>
<dbReference type="GO" id="GO:0009089">
    <property type="term" value="P:lysine biosynthetic process via diaminopimelate"/>
    <property type="evidence" value="ECO:0007669"/>
    <property type="project" value="UniProtKB-UniRule"/>
</dbReference>
<keyword evidence="6 8" id="KW-0413">Isomerase</keyword>
<dbReference type="GO" id="GO:0005829">
    <property type="term" value="C:cytosol"/>
    <property type="evidence" value="ECO:0007669"/>
    <property type="project" value="TreeGrafter"/>
</dbReference>
<dbReference type="NCBIfam" id="TIGR00652">
    <property type="entry name" value="DapF"/>
    <property type="match status" value="1"/>
</dbReference>
<organism evidence="10 11">
    <name type="scientific">candidate division TA06 bacterium B3_TA06</name>
    <dbReference type="NCBI Taxonomy" id="2012487"/>
    <lineage>
        <taxon>Bacteria</taxon>
        <taxon>Bacteria division TA06</taxon>
    </lineage>
</organism>
<evidence type="ECO:0000256" key="9">
    <source>
        <dbReference type="PROSITE-ProRule" id="PRU10125"/>
    </source>
</evidence>
<dbReference type="PROSITE" id="PS01326">
    <property type="entry name" value="DAP_EPIMERASE"/>
    <property type="match status" value="1"/>
</dbReference>
<comment type="similarity">
    <text evidence="2 8">Belongs to the diaminopimelate epimerase family.</text>
</comment>
<evidence type="ECO:0000256" key="2">
    <source>
        <dbReference type="ARBA" id="ARBA00010219"/>
    </source>
</evidence>
<dbReference type="GO" id="GO:0008837">
    <property type="term" value="F:diaminopimelate epimerase activity"/>
    <property type="evidence" value="ECO:0007669"/>
    <property type="project" value="UniProtKB-UniRule"/>
</dbReference>
<comment type="function">
    <text evidence="8">Catalyzes the stereoinversion of LL-2,6-diaminopimelate (L,L-DAP) to meso-diaminopimelate (meso-DAP), a precursor of L-lysine and an essential component of the bacterial peptidoglycan.</text>
</comment>
<feature type="binding site" evidence="8">
    <location>
        <begin position="74"/>
        <end position="75"/>
    </location>
    <ligand>
        <name>substrate</name>
    </ligand>
</feature>
<reference evidence="10 11" key="1">
    <citation type="submission" date="2017-06" db="EMBL/GenBank/DDBJ databases">
        <title>Novel microbial phyla capable of carbon fixation and sulfur reduction in deep-sea sediments.</title>
        <authorList>
            <person name="Huang J."/>
            <person name="Baker B."/>
            <person name="Wang Y."/>
        </authorList>
    </citation>
    <scope>NUCLEOTIDE SEQUENCE [LARGE SCALE GENOMIC DNA]</scope>
    <source>
        <strain evidence="10">B3_TA06</strain>
    </source>
</reference>
<dbReference type="PANTHER" id="PTHR31689:SF0">
    <property type="entry name" value="DIAMINOPIMELATE EPIMERASE"/>
    <property type="match status" value="1"/>
</dbReference>
<dbReference type="AlphaFoldDB" id="A0A532V9T7"/>
<feature type="binding site" evidence="8">
    <location>
        <position position="13"/>
    </location>
    <ligand>
        <name>substrate</name>
    </ligand>
</feature>
<dbReference type="Pfam" id="PF01678">
    <property type="entry name" value="DAP_epimerase"/>
    <property type="match status" value="2"/>
</dbReference>
<feature type="binding site" evidence="8">
    <location>
        <begin position="205"/>
        <end position="206"/>
    </location>
    <ligand>
        <name>substrate</name>
    </ligand>
</feature>
<dbReference type="PANTHER" id="PTHR31689">
    <property type="entry name" value="DIAMINOPIMELATE EPIMERASE, CHLOROPLASTIC"/>
    <property type="match status" value="1"/>
</dbReference>
<keyword evidence="5 8" id="KW-0457">Lysine biosynthesis</keyword>
<feature type="active site" description="Proton donor" evidence="8">
    <location>
        <position position="73"/>
    </location>
</feature>